<dbReference type="InterPro" id="IPR021109">
    <property type="entry name" value="Peptidase_aspartic_dom_sf"/>
</dbReference>
<evidence type="ECO:0000313" key="2">
    <source>
        <dbReference type="EMBL" id="KAL1586748.1"/>
    </source>
</evidence>
<reference evidence="2 3" key="1">
    <citation type="journal article" date="2020" name="Microbiol. Resour. Announc.">
        <title>Draft Genome Sequence of a Cladosporium Species Isolated from the Mesophotic Ascidian Didemnum maculosum.</title>
        <authorList>
            <person name="Gioti A."/>
            <person name="Siaperas R."/>
            <person name="Nikolaivits E."/>
            <person name="Le Goff G."/>
            <person name="Ouazzani J."/>
            <person name="Kotoulas G."/>
            <person name="Topakas E."/>
        </authorList>
    </citation>
    <scope>NUCLEOTIDE SEQUENCE [LARGE SCALE GENOMIC DNA]</scope>
    <source>
        <strain evidence="2 3">TM138-S3</strain>
    </source>
</reference>
<dbReference type="Proteomes" id="UP000803884">
    <property type="component" value="Unassembled WGS sequence"/>
</dbReference>
<dbReference type="EMBL" id="JAAQHG020000013">
    <property type="protein sequence ID" value="KAL1586748.1"/>
    <property type="molecule type" value="Genomic_DNA"/>
</dbReference>
<dbReference type="SUPFAM" id="SSF50630">
    <property type="entry name" value="Acid proteases"/>
    <property type="match status" value="1"/>
</dbReference>
<comment type="caution">
    <text evidence="2">The sequence shown here is derived from an EMBL/GenBank/DDBJ whole genome shotgun (WGS) entry which is preliminary data.</text>
</comment>
<dbReference type="InterPro" id="IPR033121">
    <property type="entry name" value="PEPTIDASE_A1"/>
</dbReference>
<protein>
    <recommendedName>
        <fullName evidence="1">Peptidase A1 domain-containing protein</fullName>
    </recommendedName>
</protein>
<evidence type="ECO:0000313" key="3">
    <source>
        <dbReference type="Proteomes" id="UP000803884"/>
    </source>
</evidence>
<name>A0AB34KNP9_9PEZI</name>
<sequence length="333" mass="36869">MLAARCIAGYVLSFVITGQIADGRHILGWENHAETERKESSRHALSGLNDQVAEVSNGWEKDEDLFWALTTSDGLRASDGFQPEQFRTGGFPHMVLGHPRNRSQLRSERSPQIVLGQLVDGLEVRPEKLSVQSTDHPANLELYMSTIGGYPVFHTPVAVGEPAQPFKAWLNPHLNGLYVRSSTCSKRDCGRGFTYDATKSTTRSSLERRFEVEPRGWRVGGNVSTDTLHLGSVDVKGAMVGEIDKYEGEELFFFVMEFVVDGALGIARPNDTARAYRPLSAPNPLFDLIRSRAVAHNALTLTLPRSTDERGAIQVGLPRQPVKGITRLPFENQ</sequence>
<feature type="domain" description="Peptidase A1" evidence="1">
    <location>
        <begin position="153"/>
        <end position="333"/>
    </location>
</feature>
<dbReference type="PROSITE" id="PS51767">
    <property type="entry name" value="PEPTIDASE_A1"/>
    <property type="match status" value="1"/>
</dbReference>
<keyword evidence="3" id="KW-1185">Reference proteome</keyword>
<organism evidence="2 3">
    <name type="scientific">Cladosporium halotolerans</name>
    <dbReference type="NCBI Taxonomy" id="1052096"/>
    <lineage>
        <taxon>Eukaryota</taxon>
        <taxon>Fungi</taxon>
        <taxon>Dikarya</taxon>
        <taxon>Ascomycota</taxon>
        <taxon>Pezizomycotina</taxon>
        <taxon>Dothideomycetes</taxon>
        <taxon>Dothideomycetidae</taxon>
        <taxon>Cladosporiales</taxon>
        <taxon>Cladosporiaceae</taxon>
        <taxon>Cladosporium</taxon>
    </lineage>
</organism>
<dbReference type="RefSeq" id="XP_069229853.1">
    <property type="nucleotide sequence ID" value="XM_069373290.1"/>
</dbReference>
<dbReference type="GeneID" id="96006128"/>
<dbReference type="AlphaFoldDB" id="A0AB34KNP9"/>
<gene>
    <name evidence="2" type="ORF">WHR41_04684</name>
</gene>
<dbReference type="Pfam" id="PF00026">
    <property type="entry name" value="Asp"/>
    <property type="match status" value="1"/>
</dbReference>
<dbReference type="Gene3D" id="2.40.70.10">
    <property type="entry name" value="Acid Proteases"/>
    <property type="match status" value="1"/>
</dbReference>
<accession>A0AB34KNP9</accession>
<evidence type="ECO:0000259" key="1">
    <source>
        <dbReference type="PROSITE" id="PS51767"/>
    </source>
</evidence>
<proteinExistence type="predicted"/>